<dbReference type="RefSeq" id="WP_072743517.1">
    <property type="nucleotide sequence ID" value="NZ_FQXR01000004.1"/>
</dbReference>
<gene>
    <name evidence="2" type="ORF">SAMN02745180_00893</name>
</gene>
<feature type="domain" description="Transposase IS200-like" evidence="1">
    <location>
        <begin position="9"/>
        <end position="123"/>
    </location>
</feature>
<dbReference type="Proteomes" id="UP000184389">
    <property type="component" value="Unassembled WGS sequence"/>
</dbReference>
<dbReference type="AlphaFoldDB" id="A0A1M5VGL3"/>
<reference evidence="2 3" key="1">
    <citation type="submission" date="2016-11" db="EMBL/GenBank/DDBJ databases">
        <authorList>
            <person name="Jaros S."/>
            <person name="Januszkiewicz K."/>
            <person name="Wedrychowicz H."/>
        </authorList>
    </citation>
    <scope>NUCLEOTIDE SEQUENCE [LARGE SCALE GENOMIC DNA]</scope>
    <source>
        <strain evidence="2 3">DSM 13106</strain>
    </source>
</reference>
<accession>A0A1M5VGL3</accession>
<dbReference type="SUPFAM" id="SSF143422">
    <property type="entry name" value="Transposase IS200-like"/>
    <property type="match status" value="1"/>
</dbReference>
<dbReference type="EMBL" id="FQXR01000004">
    <property type="protein sequence ID" value="SHH74377.1"/>
    <property type="molecule type" value="Genomic_DNA"/>
</dbReference>
<evidence type="ECO:0000313" key="2">
    <source>
        <dbReference type="EMBL" id="SHH74377.1"/>
    </source>
</evidence>
<dbReference type="GO" id="GO:0006313">
    <property type="term" value="P:DNA transposition"/>
    <property type="evidence" value="ECO:0007669"/>
    <property type="project" value="InterPro"/>
</dbReference>
<dbReference type="GO" id="GO:0004803">
    <property type="term" value="F:transposase activity"/>
    <property type="evidence" value="ECO:0007669"/>
    <property type="project" value="InterPro"/>
</dbReference>
<protein>
    <submittedName>
        <fullName evidence="2">REP element-mobilizing transposase RayT</fullName>
    </submittedName>
</protein>
<dbReference type="Pfam" id="PF01797">
    <property type="entry name" value="Y1_Tnp"/>
    <property type="match status" value="1"/>
</dbReference>
<organism evidence="2 3">
    <name type="scientific">Sporanaerobacter acetigenes DSM 13106</name>
    <dbReference type="NCBI Taxonomy" id="1123281"/>
    <lineage>
        <taxon>Bacteria</taxon>
        <taxon>Bacillati</taxon>
        <taxon>Bacillota</taxon>
        <taxon>Tissierellia</taxon>
        <taxon>Tissierellales</taxon>
        <taxon>Sporanaerobacteraceae</taxon>
        <taxon>Sporanaerobacter</taxon>
    </lineage>
</organism>
<dbReference type="InterPro" id="IPR036515">
    <property type="entry name" value="Transposase_17_sf"/>
</dbReference>
<keyword evidence="3" id="KW-1185">Reference proteome</keyword>
<dbReference type="STRING" id="1123281.SAMN02745180_00893"/>
<sequence length="267" mass="31651">MPRLPRVMANTGIYHVMLRGVNRMNIFLNHDDKAKFLEILGNMNSEGEYTLYGYCIMDNHVHLLIKEERDPISRTMKRICISYSYYFNKKYERVGHLFQDRFRSERIESEDYLLACIRYIHNNPIKALIVEEPSDYEWSSYNAYIGKLNNEDEIISTEFILNIFSENKSRAIKEFQKFSALDCEKVFMDLEDAEEKEEDVEKFQVEKIEQILKSYKLTLEDLPELKDKKIRTRIIREIDANVNLSTRQMSNIIGISKDTIARALRDS</sequence>
<dbReference type="GO" id="GO:0003677">
    <property type="term" value="F:DNA binding"/>
    <property type="evidence" value="ECO:0007669"/>
    <property type="project" value="InterPro"/>
</dbReference>
<evidence type="ECO:0000313" key="3">
    <source>
        <dbReference type="Proteomes" id="UP000184389"/>
    </source>
</evidence>
<proteinExistence type="predicted"/>
<dbReference type="SMART" id="SM01321">
    <property type="entry name" value="Y1_Tnp"/>
    <property type="match status" value="1"/>
</dbReference>
<evidence type="ECO:0000259" key="1">
    <source>
        <dbReference type="SMART" id="SM01321"/>
    </source>
</evidence>
<dbReference type="Gene3D" id="3.30.70.1290">
    <property type="entry name" value="Transposase IS200-like"/>
    <property type="match status" value="1"/>
</dbReference>
<dbReference type="InterPro" id="IPR002686">
    <property type="entry name" value="Transposase_17"/>
</dbReference>
<name>A0A1M5VGL3_9FIRM</name>
<dbReference type="OrthoDB" id="9788881at2"/>
<dbReference type="PANTHER" id="PTHR34322:SF2">
    <property type="entry name" value="TRANSPOSASE IS200-LIKE DOMAIN-CONTAINING PROTEIN"/>
    <property type="match status" value="1"/>
</dbReference>
<dbReference type="PANTHER" id="PTHR34322">
    <property type="entry name" value="TRANSPOSASE, Y1_TNP DOMAIN-CONTAINING"/>
    <property type="match status" value="1"/>
</dbReference>